<dbReference type="AlphaFoldDB" id="A0A6G0Y9D8"/>
<keyword evidence="2" id="KW-1185">Reference proteome</keyword>
<gene>
    <name evidence="1" type="ORF">FWK35_00029208</name>
</gene>
<accession>A0A6G0Y9D8</accession>
<feature type="non-terminal residue" evidence="1">
    <location>
        <position position="120"/>
    </location>
</feature>
<dbReference type="Proteomes" id="UP000478052">
    <property type="component" value="Unassembled WGS sequence"/>
</dbReference>
<evidence type="ECO:0000313" key="1">
    <source>
        <dbReference type="EMBL" id="KAF0751725.1"/>
    </source>
</evidence>
<protein>
    <submittedName>
        <fullName evidence="1">Uncharacterized protein</fullName>
    </submittedName>
</protein>
<dbReference type="EMBL" id="VUJU01005276">
    <property type="protein sequence ID" value="KAF0751725.1"/>
    <property type="molecule type" value="Genomic_DNA"/>
</dbReference>
<reference evidence="1 2" key="1">
    <citation type="submission" date="2019-08" db="EMBL/GenBank/DDBJ databases">
        <title>Whole genome of Aphis craccivora.</title>
        <authorList>
            <person name="Voronova N.V."/>
            <person name="Shulinski R.S."/>
            <person name="Bandarenka Y.V."/>
            <person name="Zhorov D.G."/>
            <person name="Warner D."/>
        </authorList>
    </citation>
    <scope>NUCLEOTIDE SEQUENCE [LARGE SCALE GENOMIC DNA]</scope>
    <source>
        <strain evidence="1">180601</strain>
        <tissue evidence="1">Whole Body</tissue>
    </source>
</reference>
<proteinExistence type="predicted"/>
<sequence>MCRDSRGRFSVPLRFRSGRSVEAFPGSRQFMTEYEELGHKSLAEGDGQYIIPHHAVQKNVSIGPYITTPKKNSVDTNIEVHQVYNSIPGPSGYISENEVNHEANFVLVDGEGYPGEFWRR</sequence>
<comment type="caution">
    <text evidence="1">The sequence shown here is derived from an EMBL/GenBank/DDBJ whole genome shotgun (WGS) entry which is preliminary data.</text>
</comment>
<evidence type="ECO:0000313" key="2">
    <source>
        <dbReference type="Proteomes" id="UP000478052"/>
    </source>
</evidence>
<organism evidence="1 2">
    <name type="scientific">Aphis craccivora</name>
    <name type="common">Cowpea aphid</name>
    <dbReference type="NCBI Taxonomy" id="307492"/>
    <lineage>
        <taxon>Eukaryota</taxon>
        <taxon>Metazoa</taxon>
        <taxon>Ecdysozoa</taxon>
        <taxon>Arthropoda</taxon>
        <taxon>Hexapoda</taxon>
        <taxon>Insecta</taxon>
        <taxon>Pterygota</taxon>
        <taxon>Neoptera</taxon>
        <taxon>Paraneoptera</taxon>
        <taxon>Hemiptera</taxon>
        <taxon>Sternorrhyncha</taxon>
        <taxon>Aphidomorpha</taxon>
        <taxon>Aphidoidea</taxon>
        <taxon>Aphididae</taxon>
        <taxon>Aphidini</taxon>
        <taxon>Aphis</taxon>
        <taxon>Aphis</taxon>
    </lineage>
</organism>
<dbReference type="OrthoDB" id="5984724at2759"/>
<name>A0A6G0Y9D8_APHCR</name>